<name>A0A1J9S863_9PEZI</name>
<protein>
    <submittedName>
        <fullName evidence="2">Uncharacterized protein</fullName>
    </submittedName>
</protein>
<dbReference type="GeneID" id="31009557"/>
<keyword evidence="3" id="KW-1185">Reference proteome</keyword>
<evidence type="ECO:0000313" key="2">
    <source>
        <dbReference type="EMBL" id="OJD36687.1"/>
    </source>
</evidence>
<dbReference type="Proteomes" id="UP000183809">
    <property type="component" value="Unassembled WGS sequence"/>
</dbReference>
<comment type="caution">
    <text evidence="2">The sequence shown here is derived from an EMBL/GenBank/DDBJ whole genome shotgun (WGS) entry which is preliminary data.</text>
</comment>
<gene>
    <name evidence="2" type="ORF">BKCO1_10000118</name>
</gene>
<proteinExistence type="predicted"/>
<evidence type="ECO:0000313" key="3">
    <source>
        <dbReference type="Proteomes" id="UP000183809"/>
    </source>
</evidence>
<evidence type="ECO:0000256" key="1">
    <source>
        <dbReference type="SAM" id="MobiDB-lite"/>
    </source>
</evidence>
<organism evidence="2 3">
    <name type="scientific">Diplodia corticola</name>
    <dbReference type="NCBI Taxonomy" id="236234"/>
    <lineage>
        <taxon>Eukaryota</taxon>
        <taxon>Fungi</taxon>
        <taxon>Dikarya</taxon>
        <taxon>Ascomycota</taxon>
        <taxon>Pezizomycotina</taxon>
        <taxon>Dothideomycetes</taxon>
        <taxon>Dothideomycetes incertae sedis</taxon>
        <taxon>Botryosphaeriales</taxon>
        <taxon>Botryosphaeriaceae</taxon>
        <taxon>Diplodia</taxon>
    </lineage>
</organism>
<dbReference type="AlphaFoldDB" id="A0A1J9S863"/>
<accession>A0A1J9S863</accession>
<feature type="region of interest" description="Disordered" evidence="1">
    <location>
        <begin position="22"/>
        <end position="48"/>
    </location>
</feature>
<dbReference type="EMBL" id="MNUE01000010">
    <property type="protein sequence ID" value="OJD36687.1"/>
    <property type="molecule type" value="Genomic_DNA"/>
</dbReference>
<sequence>MIYTGPNTSKAAGPLGRWAVPQSQAANKFRSDDSSSDDSSSDDGDEIEILPSELEDSSLCLVAAIYTCRAVDAIATHSRFDEVGKLSKTSCI</sequence>
<reference evidence="2 3" key="1">
    <citation type="submission" date="2016-10" db="EMBL/GenBank/DDBJ databases">
        <title>Proteomics and genomics reveal pathogen-plant mechanisms compatible with a hemibiotrophic lifestyle of Diplodia corticola.</title>
        <authorList>
            <person name="Fernandes I."/>
            <person name="De Jonge R."/>
            <person name="Van De Peer Y."/>
            <person name="Devreese B."/>
            <person name="Alves A."/>
            <person name="Esteves A.C."/>
        </authorList>
    </citation>
    <scope>NUCLEOTIDE SEQUENCE [LARGE SCALE GENOMIC DNA]</scope>
    <source>
        <strain evidence="2 3">CBS 112549</strain>
    </source>
</reference>
<feature type="compositionally biased region" description="Acidic residues" evidence="1">
    <location>
        <begin position="34"/>
        <end position="48"/>
    </location>
</feature>
<dbReference type="RefSeq" id="XP_020132947.1">
    <property type="nucleotide sequence ID" value="XM_020269298.1"/>
</dbReference>